<organism evidence="1 2">
    <name type="scientific">Corallococcus coralloides</name>
    <name type="common">Myxococcus coralloides</name>
    <dbReference type="NCBI Taxonomy" id="184914"/>
    <lineage>
        <taxon>Bacteria</taxon>
        <taxon>Pseudomonadati</taxon>
        <taxon>Myxococcota</taxon>
        <taxon>Myxococcia</taxon>
        <taxon>Myxococcales</taxon>
        <taxon>Cystobacterineae</taxon>
        <taxon>Myxococcaceae</taxon>
        <taxon>Corallococcus</taxon>
    </lineage>
</organism>
<accession>A0A410S3K8</accession>
<dbReference type="Proteomes" id="UP000288758">
    <property type="component" value="Chromosome"/>
</dbReference>
<gene>
    <name evidence="1" type="ORF">EJ065_7198</name>
</gene>
<evidence type="ECO:0000313" key="2">
    <source>
        <dbReference type="Proteomes" id="UP000288758"/>
    </source>
</evidence>
<dbReference type="RefSeq" id="WP_128799823.1">
    <property type="nucleotide sequence ID" value="NZ_CP034669.1"/>
</dbReference>
<proteinExistence type="predicted"/>
<dbReference type="AlphaFoldDB" id="A0A410S3K8"/>
<protein>
    <submittedName>
        <fullName evidence="1">Uncharacterized protein</fullName>
    </submittedName>
</protein>
<dbReference type="EMBL" id="CP034669">
    <property type="protein sequence ID" value="QAT88723.1"/>
    <property type="molecule type" value="Genomic_DNA"/>
</dbReference>
<name>A0A410S3K8_CORCK</name>
<evidence type="ECO:0000313" key="1">
    <source>
        <dbReference type="EMBL" id="QAT88723.1"/>
    </source>
</evidence>
<sequence length="136" mass="15652">MLHEAYSLIRPNPAVLAQAAASGLGDLEWLVEPQLWHKGEPDRSPWNREDHLVQMKLLFLAWLRSEYGGQPEYEQLFGALPLSVESFDQGWLVERFYFPEPVSEIEKALKPEVVEALRETGHPNVDGWISELQQRT</sequence>
<reference evidence="1 2" key="1">
    <citation type="submission" date="2018-12" db="EMBL/GenBank/DDBJ databases">
        <title>Complete Genome Sequence of the Corallopyronin A producing Myxobacterium Corallococcus coralloides B035.</title>
        <authorList>
            <person name="Bouhired S.M."/>
            <person name="Rupp O."/>
            <person name="Blom J."/>
            <person name="Schaeberle T.F."/>
            <person name="Kehraus S."/>
            <person name="Schiefer A."/>
            <person name="Pfarr K."/>
            <person name="Goesmann A."/>
            <person name="Hoerauf A."/>
            <person name="Koenig G.M."/>
        </authorList>
    </citation>
    <scope>NUCLEOTIDE SEQUENCE [LARGE SCALE GENOMIC DNA]</scope>
    <source>
        <strain evidence="1 2">B035</strain>
    </source>
</reference>